<protein>
    <recommendedName>
        <fullName evidence="13">AAA+ ATPase domain-containing protein</fullName>
    </recommendedName>
</protein>
<comment type="cofactor">
    <cofactor evidence="1">
        <name>Zn(2+)</name>
        <dbReference type="ChEBI" id="CHEBI:29105"/>
    </cofactor>
</comment>
<evidence type="ECO:0000256" key="12">
    <source>
        <dbReference type="SAM" id="Phobius"/>
    </source>
</evidence>
<dbReference type="PANTHER" id="PTHR23076:SF97">
    <property type="entry name" value="ATP-DEPENDENT ZINC METALLOPROTEASE YME1L1"/>
    <property type="match status" value="1"/>
</dbReference>
<dbReference type="AlphaFoldDB" id="A0A8S1VK93"/>
<dbReference type="InterPro" id="IPR000642">
    <property type="entry name" value="Peptidase_M41"/>
</dbReference>
<dbReference type="Pfam" id="PF01434">
    <property type="entry name" value="Peptidase_M41"/>
    <property type="match status" value="1"/>
</dbReference>
<dbReference type="GO" id="GO:0004176">
    <property type="term" value="F:ATP-dependent peptidase activity"/>
    <property type="evidence" value="ECO:0007669"/>
    <property type="project" value="InterPro"/>
</dbReference>
<evidence type="ECO:0000256" key="10">
    <source>
        <dbReference type="ARBA" id="ARBA00023128"/>
    </source>
</evidence>
<evidence type="ECO:0000256" key="8">
    <source>
        <dbReference type="ARBA" id="ARBA00022833"/>
    </source>
</evidence>
<keyword evidence="9" id="KW-0482">Metalloprotease</keyword>
<evidence type="ECO:0000256" key="11">
    <source>
        <dbReference type="RuleBase" id="RU003651"/>
    </source>
</evidence>
<dbReference type="InterPro" id="IPR003959">
    <property type="entry name" value="ATPase_AAA_core"/>
</dbReference>
<comment type="similarity">
    <text evidence="3">In the C-terminal section; belongs to the peptidase M41 family.</text>
</comment>
<organism evidence="14 15">
    <name type="scientific">Paramecium pentaurelia</name>
    <dbReference type="NCBI Taxonomy" id="43138"/>
    <lineage>
        <taxon>Eukaryota</taxon>
        <taxon>Sar</taxon>
        <taxon>Alveolata</taxon>
        <taxon>Ciliophora</taxon>
        <taxon>Intramacronucleata</taxon>
        <taxon>Oligohymenophorea</taxon>
        <taxon>Peniculida</taxon>
        <taxon>Parameciidae</taxon>
        <taxon>Paramecium</taxon>
    </lineage>
</organism>
<comment type="similarity">
    <text evidence="4">In the N-terminal section; belongs to the AAA ATPase family.</text>
</comment>
<evidence type="ECO:0000256" key="7">
    <source>
        <dbReference type="ARBA" id="ARBA00022801"/>
    </source>
</evidence>
<evidence type="ECO:0000256" key="3">
    <source>
        <dbReference type="ARBA" id="ARBA00010044"/>
    </source>
</evidence>
<keyword evidence="15" id="KW-1185">Reference proteome</keyword>
<dbReference type="CDD" id="cd19501">
    <property type="entry name" value="RecA-like_FtsH"/>
    <property type="match status" value="1"/>
</dbReference>
<evidence type="ECO:0000259" key="13">
    <source>
        <dbReference type="SMART" id="SM00382"/>
    </source>
</evidence>
<dbReference type="InterPro" id="IPR003593">
    <property type="entry name" value="AAA+_ATPase"/>
</dbReference>
<dbReference type="GO" id="GO:0005524">
    <property type="term" value="F:ATP binding"/>
    <property type="evidence" value="ECO:0007669"/>
    <property type="project" value="UniProtKB-KW"/>
</dbReference>
<comment type="similarity">
    <text evidence="11">Belongs to the AAA ATPase family.</text>
</comment>
<dbReference type="FunFam" id="1.10.8.60:FF:000001">
    <property type="entry name" value="ATP-dependent zinc metalloprotease FtsH"/>
    <property type="match status" value="1"/>
</dbReference>
<evidence type="ECO:0000256" key="2">
    <source>
        <dbReference type="ARBA" id="ARBA00004173"/>
    </source>
</evidence>
<evidence type="ECO:0000256" key="4">
    <source>
        <dbReference type="ARBA" id="ARBA00010550"/>
    </source>
</evidence>
<dbReference type="GO" id="GO:0016887">
    <property type="term" value="F:ATP hydrolysis activity"/>
    <property type="evidence" value="ECO:0007669"/>
    <property type="project" value="InterPro"/>
</dbReference>
<dbReference type="InterPro" id="IPR003960">
    <property type="entry name" value="ATPase_AAA_CS"/>
</dbReference>
<evidence type="ECO:0000256" key="9">
    <source>
        <dbReference type="ARBA" id="ARBA00023049"/>
    </source>
</evidence>
<comment type="caution">
    <text evidence="14">The sequence shown here is derived from an EMBL/GenBank/DDBJ whole genome shotgun (WGS) entry which is preliminary data.</text>
</comment>
<dbReference type="FunFam" id="3.40.50.300:FF:000195">
    <property type="entry name" value="ATP-dependent zinc metalloprotease FTSH 11"/>
    <property type="match status" value="1"/>
</dbReference>
<dbReference type="Proteomes" id="UP000689195">
    <property type="component" value="Unassembled WGS sequence"/>
</dbReference>
<feature type="domain" description="AAA+ ATPase" evidence="13">
    <location>
        <begin position="250"/>
        <end position="386"/>
    </location>
</feature>
<evidence type="ECO:0000256" key="6">
    <source>
        <dbReference type="ARBA" id="ARBA00022723"/>
    </source>
</evidence>
<evidence type="ECO:0000313" key="15">
    <source>
        <dbReference type="Proteomes" id="UP000689195"/>
    </source>
</evidence>
<dbReference type="Pfam" id="PF00004">
    <property type="entry name" value="AAA"/>
    <property type="match status" value="1"/>
</dbReference>
<dbReference type="PANTHER" id="PTHR23076">
    <property type="entry name" value="METALLOPROTEASE M41 FTSH"/>
    <property type="match status" value="1"/>
</dbReference>
<dbReference type="PROSITE" id="PS00674">
    <property type="entry name" value="AAA"/>
    <property type="match status" value="1"/>
</dbReference>
<accession>A0A8S1VK93</accession>
<evidence type="ECO:0000313" key="14">
    <source>
        <dbReference type="EMBL" id="CAD8178348.1"/>
    </source>
</evidence>
<keyword evidence="12" id="KW-0472">Membrane</keyword>
<dbReference type="GO" id="GO:0005739">
    <property type="term" value="C:mitochondrion"/>
    <property type="evidence" value="ECO:0007669"/>
    <property type="project" value="UniProtKB-SubCell"/>
</dbReference>
<dbReference type="SMART" id="SM00382">
    <property type="entry name" value="AAA"/>
    <property type="match status" value="1"/>
</dbReference>
<keyword evidence="10" id="KW-0496">Mitochondrion</keyword>
<keyword evidence="8" id="KW-0862">Zinc</keyword>
<keyword evidence="11" id="KW-0547">Nucleotide-binding</keyword>
<dbReference type="GO" id="GO:0006508">
    <property type="term" value="P:proteolysis"/>
    <property type="evidence" value="ECO:0007669"/>
    <property type="project" value="UniProtKB-KW"/>
</dbReference>
<dbReference type="InterPro" id="IPR041569">
    <property type="entry name" value="AAA_lid_3"/>
</dbReference>
<dbReference type="EMBL" id="CAJJDO010000069">
    <property type="protein sequence ID" value="CAD8178348.1"/>
    <property type="molecule type" value="Genomic_DNA"/>
</dbReference>
<dbReference type="FunFam" id="1.20.58.760:FF:000001">
    <property type="entry name" value="ATP-dependent zinc metalloprotease FtsH"/>
    <property type="match status" value="1"/>
</dbReference>
<keyword evidence="5" id="KW-0645">Protease</keyword>
<evidence type="ECO:0000256" key="5">
    <source>
        <dbReference type="ARBA" id="ARBA00022670"/>
    </source>
</evidence>
<proteinExistence type="inferred from homology"/>
<gene>
    <name evidence="14" type="ORF">PPENT_87.1.T0690150</name>
</gene>
<keyword evidence="7" id="KW-0378">Hydrolase</keyword>
<name>A0A8S1VK93_9CILI</name>
<feature type="transmembrane region" description="Helical" evidence="12">
    <location>
        <begin position="148"/>
        <end position="170"/>
    </location>
</feature>
<keyword evidence="6" id="KW-0479">Metal-binding</keyword>
<dbReference type="GO" id="GO:0046872">
    <property type="term" value="F:metal ion binding"/>
    <property type="evidence" value="ECO:0007669"/>
    <property type="project" value="UniProtKB-KW"/>
</dbReference>
<keyword evidence="12" id="KW-1133">Transmembrane helix</keyword>
<reference evidence="14" key="1">
    <citation type="submission" date="2021-01" db="EMBL/GenBank/DDBJ databases">
        <authorList>
            <consortium name="Genoscope - CEA"/>
            <person name="William W."/>
        </authorList>
    </citation>
    <scope>NUCLEOTIDE SEQUENCE</scope>
</reference>
<dbReference type="Pfam" id="PF17862">
    <property type="entry name" value="AAA_lid_3"/>
    <property type="match status" value="1"/>
</dbReference>
<sequence length="648" mass="73566">MKGPFLWGFGYKSLFAFRKPTFKFLQSPFQLNKEDLIRKSVNIPDHKFDFSPFIHADSTFLVNQQNIQTLRLLQKDFASDPHNPDKAFNYVRQLNRMQMYEESLQIFKQADDFREGVTPKQHQQLQEQYGIAITNQKSNMYSDKRKSLILPGVIQLLITAAIIYQLFYYFQPNQTKPKNEKAQSENSDQGVGRMDRFYNILRNNQSVQEERNIPTRFNDVLGIDEFKEELEEIVEFLKNPKKYTDSGAKLPKGILLVGPPGTGKTLLARALAGEAGCAFFYKSGSEFDEMFVGVGASRVREIFKAARAKAPSIIFIDEIDSIGGRRRAQDPGYSRDTINQILTEMDGFKQTESVIVIGATNFEQVLDPALKRPGRFDKMIHVPLPDVRGREQIFSYYLNKIKFDEKKVLPTNLARQTSGFSGADIQNMVNVAILNAIKYDRQIATTEDFEFAIDRISMGIGRKNMHVSDKEKLMTAYHEGGHALTSLLTDGAMPLHKVTILPRGGALGFTAMLPEKDQLNYTRRGIIASIDVAMGGRAAEDLFLGKDDITSGCSNDLAKATDLAYMFVKQLGMDDKISLISIQSDRQKTSDQYDYMVDMEVKKILEESYNRVKTLLKSNENKLKALATELVKKETLSAEEIRKLLQIK</sequence>
<dbReference type="OrthoDB" id="1413014at2759"/>
<keyword evidence="12" id="KW-0812">Transmembrane</keyword>
<evidence type="ECO:0000256" key="1">
    <source>
        <dbReference type="ARBA" id="ARBA00001947"/>
    </source>
</evidence>
<dbReference type="GO" id="GO:0004222">
    <property type="term" value="F:metalloendopeptidase activity"/>
    <property type="evidence" value="ECO:0007669"/>
    <property type="project" value="InterPro"/>
</dbReference>
<comment type="subcellular location">
    <subcellularLocation>
        <location evidence="2">Mitochondrion</location>
    </subcellularLocation>
</comment>
<keyword evidence="11" id="KW-0067">ATP-binding</keyword>